<evidence type="ECO:0000313" key="2">
    <source>
        <dbReference type="Proteomes" id="UP000237752"/>
    </source>
</evidence>
<dbReference type="OrthoDB" id="9815339at2"/>
<comment type="caution">
    <text evidence="1">The sequence shown here is derived from an EMBL/GenBank/DDBJ whole genome shotgun (WGS) entry which is preliminary data.</text>
</comment>
<reference evidence="1 2" key="1">
    <citation type="submission" date="2018-03" db="EMBL/GenBank/DDBJ databases">
        <title>Genomic Encyclopedia of Archaeal and Bacterial Type Strains, Phase II (KMG-II): from individual species to whole genera.</title>
        <authorList>
            <person name="Goeker M."/>
        </authorList>
    </citation>
    <scope>NUCLEOTIDE SEQUENCE [LARGE SCALE GENOMIC DNA]</scope>
    <source>
        <strain evidence="1 2">DSM 100065</strain>
    </source>
</reference>
<gene>
    <name evidence="1" type="ORF">CLV47_101496</name>
</gene>
<keyword evidence="2" id="KW-1185">Reference proteome</keyword>
<keyword evidence="1" id="KW-0808">Transferase</keyword>
<proteinExistence type="predicted"/>
<evidence type="ECO:0000313" key="1">
    <source>
        <dbReference type="EMBL" id="PRZ44370.1"/>
    </source>
</evidence>
<name>A0A2T1A701_9ACTN</name>
<protein>
    <submittedName>
        <fullName evidence="1">Rhamnosyltransferase</fullName>
    </submittedName>
</protein>
<accession>A0A2T1A701</accession>
<dbReference type="InterPro" id="IPR007739">
    <property type="entry name" value="RgpF"/>
</dbReference>
<dbReference type="Pfam" id="PF05045">
    <property type="entry name" value="RgpF"/>
    <property type="match status" value="1"/>
</dbReference>
<sequence>MRRVIFYLFFDPHGIVDDYIVHKLARLREHAETIFVVSNSALTTDGRSKLESVADTVYVRENVGFDVWGYKQAMEAFGRDRLAKYDELVLMNYTFFGPVFPFSETFETMNRQDVDFWGITAHKSMNPNPFPGANDELPMHIQSHWIAVRKRMFTSLEFQDYWDSMPMIHSYEDSILRHESRFTKHFSERGFSYSVTFPPENYPSTHPIFENANLLLKDRCPIVKRRLFFHEPTYLERNAILGRRVMEAIEATDYPTDLIWRNVVRSAEPRTLYTNLSLLEVLPEFDSGYRPEPQPRIAVLAHIYYEDMVDETMSYVKNIPVPYDLIVTTVSEDKKRHIERDLKPYDAANVEVRVMEQNRGRDMSALLITCKDVLLSDKYDLICRVHSKKSPQNDYNTAVLFKEHMFDNLLYTPGYVASILRLFEDQPTLGMAFPPIVNVGYPTLGHSWFTNREQAEDIAEKLGITTKFDRSTPVAPYGTMFWFRPDSLRTLAEHNWTWDDYPAEPGHNDGGLAHVQERLLGYAAMNEGYHLRSIINRDWASINYAFLEYKLQRVASRLPHFTQDQMDYLDRIQAGHPLLSAVKDAVDRRFPRVGHGLRPLYRLTRRAYRAGRSPHQAQDRL</sequence>
<dbReference type="EMBL" id="PVUE01000001">
    <property type="protein sequence ID" value="PRZ44370.1"/>
    <property type="molecule type" value="Genomic_DNA"/>
</dbReference>
<dbReference type="Proteomes" id="UP000237752">
    <property type="component" value="Unassembled WGS sequence"/>
</dbReference>
<dbReference type="GO" id="GO:0016740">
    <property type="term" value="F:transferase activity"/>
    <property type="evidence" value="ECO:0007669"/>
    <property type="project" value="UniProtKB-KW"/>
</dbReference>
<dbReference type="AlphaFoldDB" id="A0A2T1A701"/>
<organism evidence="1 2">
    <name type="scientific">Antricoccus suffuscus</name>
    <dbReference type="NCBI Taxonomy" id="1629062"/>
    <lineage>
        <taxon>Bacteria</taxon>
        <taxon>Bacillati</taxon>
        <taxon>Actinomycetota</taxon>
        <taxon>Actinomycetes</taxon>
        <taxon>Geodermatophilales</taxon>
        <taxon>Antricoccaceae</taxon>
        <taxon>Antricoccus</taxon>
    </lineage>
</organism>